<name>A0A4Y2QR97_ARAVE</name>
<dbReference type="EMBL" id="BGPR01014596">
    <property type="protein sequence ID" value="GBN65912.1"/>
    <property type="molecule type" value="Genomic_DNA"/>
</dbReference>
<dbReference type="PROSITE" id="PS51257">
    <property type="entry name" value="PROKAR_LIPOPROTEIN"/>
    <property type="match status" value="1"/>
</dbReference>
<evidence type="ECO:0000313" key="1">
    <source>
        <dbReference type="EMBL" id="GBN65912.1"/>
    </source>
</evidence>
<evidence type="ECO:0000313" key="2">
    <source>
        <dbReference type="Proteomes" id="UP000499080"/>
    </source>
</evidence>
<sequence>MGGSGTRSCGRTNHESANFLNITALSCTLTWRLSSQLETESSSRTTLHVTRLGLCWSRGAYWMYLHFIPTTCLGIFNSMSTHLGCHGAAAQSSNTTMSEYSDLRGPLLRHLDTTSPVMYQKLVASMPRRVAAVLKAKGGAMRY</sequence>
<keyword evidence="2" id="KW-1185">Reference proteome</keyword>
<dbReference type="Proteomes" id="UP000499080">
    <property type="component" value="Unassembled WGS sequence"/>
</dbReference>
<protein>
    <submittedName>
        <fullName evidence="1">Uncharacterized protein</fullName>
    </submittedName>
</protein>
<dbReference type="AlphaFoldDB" id="A0A4Y2QR97"/>
<reference evidence="1 2" key="1">
    <citation type="journal article" date="2019" name="Sci. Rep.">
        <title>Orb-weaving spider Araneus ventricosus genome elucidates the spidroin gene catalogue.</title>
        <authorList>
            <person name="Kono N."/>
            <person name="Nakamura H."/>
            <person name="Ohtoshi R."/>
            <person name="Moran D.A.P."/>
            <person name="Shinohara A."/>
            <person name="Yoshida Y."/>
            <person name="Fujiwara M."/>
            <person name="Mori M."/>
            <person name="Tomita M."/>
            <person name="Arakawa K."/>
        </authorList>
    </citation>
    <scope>NUCLEOTIDE SEQUENCE [LARGE SCALE GENOMIC DNA]</scope>
</reference>
<comment type="caution">
    <text evidence="1">The sequence shown here is derived from an EMBL/GenBank/DDBJ whole genome shotgun (WGS) entry which is preliminary data.</text>
</comment>
<proteinExistence type="predicted"/>
<gene>
    <name evidence="1" type="ORF">AVEN_44375_1</name>
</gene>
<dbReference type="OrthoDB" id="9996331at2759"/>
<organism evidence="1 2">
    <name type="scientific">Araneus ventricosus</name>
    <name type="common">Orbweaver spider</name>
    <name type="synonym">Epeira ventricosa</name>
    <dbReference type="NCBI Taxonomy" id="182803"/>
    <lineage>
        <taxon>Eukaryota</taxon>
        <taxon>Metazoa</taxon>
        <taxon>Ecdysozoa</taxon>
        <taxon>Arthropoda</taxon>
        <taxon>Chelicerata</taxon>
        <taxon>Arachnida</taxon>
        <taxon>Araneae</taxon>
        <taxon>Araneomorphae</taxon>
        <taxon>Entelegynae</taxon>
        <taxon>Araneoidea</taxon>
        <taxon>Araneidae</taxon>
        <taxon>Araneus</taxon>
    </lineage>
</organism>
<accession>A0A4Y2QR97</accession>